<dbReference type="Proteomes" id="UP000694620">
    <property type="component" value="Chromosome 14"/>
</dbReference>
<dbReference type="GO" id="GO:0043066">
    <property type="term" value="P:negative regulation of apoptotic process"/>
    <property type="evidence" value="ECO:0007669"/>
    <property type="project" value="TreeGrafter"/>
</dbReference>
<reference evidence="5" key="3">
    <citation type="submission" date="2025-09" db="UniProtKB">
        <authorList>
            <consortium name="Ensembl"/>
        </authorList>
    </citation>
    <scope>IDENTIFICATION</scope>
</reference>
<evidence type="ECO:0000313" key="5">
    <source>
        <dbReference type="Ensembl" id="ENSECRP00000018129.1"/>
    </source>
</evidence>
<comment type="similarity">
    <text evidence="1 2">Belongs to the small heat shock protein (HSP20) family.</text>
</comment>
<dbReference type="Gene3D" id="2.60.40.790">
    <property type="match status" value="1"/>
</dbReference>
<dbReference type="PANTHER" id="PTHR45640:SF7">
    <property type="entry name" value="HEAT SHOCK PROTEIN BETA-1"/>
    <property type="match status" value="1"/>
</dbReference>
<dbReference type="PROSITE" id="PS01031">
    <property type="entry name" value="SHSP"/>
    <property type="match status" value="1"/>
</dbReference>
<feature type="domain" description="SHSP" evidence="4">
    <location>
        <begin position="64"/>
        <end position="171"/>
    </location>
</feature>
<dbReference type="GO" id="GO:0005634">
    <property type="term" value="C:nucleus"/>
    <property type="evidence" value="ECO:0007669"/>
    <property type="project" value="TreeGrafter"/>
</dbReference>
<dbReference type="InterPro" id="IPR001436">
    <property type="entry name" value="Alpha-crystallin/sHSP_animal"/>
</dbReference>
<dbReference type="GO" id="GO:0005737">
    <property type="term" value="C:cytoplasm"/>
    <property type="evidence" value="ECO:0007669"/>
    <property type="project" value="TreeGrafter"/>
</dbReference>
<proteinExistence type="inferred from homology"/>
<dbReference type="InterPro" id="IPR002068">
    <property type="entry name" value="A-crystallin/Hsp20_dom"/>
</dbReference>
<name>A0A8C4SQF1_ERPCA</name>
<dbReference type="AlphaFoldDB" id="A0A8C4SQF1"/>
<evidence type="ECO:0000256" key="1">
    <source>
        <dbReference type="PROSITE-ProRule" id="PRU00285"/>
    </source>
</evidence>
<dbReference type="Ensembl" id="ENSECRT00000018496.1">
    <property type="protein sequence ID" value="ENSECRP00000018129.1"/>
    <property type="gene ID" value="ENSECRG00000012121.1"/>
</dbReference>
<reference evidence="5" key="1">
    <citation type="submission" date="2021-06" db="EMBL/GenBank/DDBJ databases">
        <authorList>
            <consortium name="Wellcome Sanger Institute Data Sharing"/>
        </authorList>
    </citation>
    <scope>NUCLEOTIDE SEQUENCE [LARGE SCALE GENOMIC DNA]</scope>
</reference>
<keyword evidence="6" id="KW-1185">Reference proteome</keyword>
<sequence length="185" mass="20591">MLWPLNTPSFADIEQHFMTRRSAMMARLADFVNDFHQEFSASLSGEAHRHSPVLSQRTLPSPPAPPRVSTLQALELKDTDKFELVLDVRDFSLEDLTVKLVGGKLVVAGLMERKAPSGDEERKEFTRELDLPRGINLGAITCSLTEEGLLKVEAPPLQPDRAERTVPIRFHVPGKPQQVGVQEAS</sequence>
<dbReference type="GO" id="GO:0051082">
    <property type="term" value="F:unfolded protein binding"/>
    <property type="evidence" value="ECO:0007669"/>
    <property type="project" value="TreeGrafter"/>
</dbReference>
<organism evidence="5 6">
    <name type="scientific">Erpetoichthys calabaricus</name>
    <name type="common">Rope fish</name>
    <name type="synonym">Calamoichthys calabaricus</name>
    <dbReference type="NCBI Taxonomy" id="27687"/>
    <lineage>
        <taxon>Eukaryota</taxon>
        <taxon>Metazoa</taxon>
        <taxon>Chordata</taxon>
        <taxon>Craniata</taxon>
        <taxon>Vertebrata</taxon>
        <taxon>Euteleostomi</taxon>
        <taxon>Actinopterygii</taxon>
        <taxon>Polypteriformes</taxon>
        <taxon>Polypteridae</taxon>
        <taxon>Erpetoichthys</taxon>
    </lineage>
</organism>
<evidence type="ECO:0000313" key="6">
    <source>
        <dbReference type="Proteomes" id="UP000694620"/>
    </source>
</evidence>
<evidence type="ECO:0000256" key="3">
    <source>
        <dbReference type="SAM" id="MobiDB-lite"/>
    </source>
</evidence>
<dbReference type="GeneTree" id="ENSGT00670000098179"/>
<dbReference type="InterPro" id="IPR008978">
    <property type="entry name" value="HSP20-like_chaperone"/>
</dbReference>
<accession>A0A8C4SQF1</accession>
<dbReference type="PRINTS" id="PR00299">
    <property type="entry name" value="ACRYSTALLIN"/>
</dbReference>
<dbReference type="GO" id="GO:0009408">
    <property type="term" value="P:response to heat"/>
    <property type="evidence" value="ECO:0007669"/>
    <property type="project" value="TreeGrafter"/>
</dbReference>
<dbReference type="PANTHER" id="PTHR45640">
    <property type="entry name" value="HEAT SHOCK PROTEIN HSP-12.2-RELATED"/>
    <property type="match status" value="1"/>
</dbReference>
<dbReference type="Pfam" id="PF00011">
    <property type="entry name" value="HSP20"/>
    <property type="match status" value="1"/>
</dbReference>
<feature type="region of interest" description="Disordered" evidence="3">
    <location>
        <begin position="46"/>
        <end position="66"/>
    </location>
</feature>
<reference evidence="5" key="2">
    <citation type="submission" date="2025-08" db="UniProtKB">
        <authorList>
            <consortium name="Ensembl"/>
        </authorList>
    </citation>
    <scope>IDENTIFICATION</scope>
</reference>
<dbReference type="SUPFAM" id="SSF49764">
    <property type="entry name" value="HSP20-like chaperones"/>
    <property type="match status" value="1"/>
</dbReference>
<protein>
    <recommendedName>
        <fullName evidence="4">SHSP domain-containing protein</fullName>
    </recommendedName>
</protein>
<dbReference type="CDD" id="cd06526">
    <property type="entry name" value="metazoan_ACD"/>
    <property type="match status" value="1"/>
</dbReference>
<evidence type="ECO:0000256" key="2">
    <source>
        <dbReference type="RuleBase" id="RU003616"/>
    </source>
</evidence>
<dbReference type="GO" id="GO:0042026">
    <property type="term" value="P:protein refolding"/>
    <property type="evidence" value="ECO:0007669"/>
    <property type="project" value="TreeGrafter"/>
</dbReference>
<evidence type="ECO:0000259" key="4">
    <source>
        <dbReference type="PROSITE" id="PS01031"/>
    </source>
</evidence>